<dbReference type="Gene3D" id="3.40.50.2000">
    <property type="entry name" value="Glycogen Phosphorylase B"/>
    <property type="match status" value="2"/>
</dbReference>
<feature type="non-terminal residue" evidence="3">
    <location>
        <position position="1"/>
    </location>
</feature>
<sequence length="354" mass="39000">RKAVNFFSVPDGHRIWARRARKTADAIVVRHGIQVVLTSSAPYSAHLIGMYLQKKHPGLGWVADFRDPMSTHRGLVTIRRPPGWLGALRACERRILEAADRVIPNTPMNRRELMRLFGLPGGKATAIPNGYDPEMLPEPGVRRGQSGKLELFYIGGLRGDWFEGPFYEALAILKQQAPDLAGLLSVNFVGADAIIGSKAEDLCVAEDIRMHGFVGQEAVGEFYTQAEAFLLILPSHDTALGWVPQKLYAYLHCRKPVLAVVPEGQVADYVRRSESGVVVSPADSEEIAKALRDMLETFAREGRLDLTRSQQAEEFVGTLSKPHLASEMLKMFRQLVDDKTSGFPGPGSSDPICG</sequence>
<evidence type="ECO:0000313" key="3">
    <source>
        <dbReference type="EMBL" id="KKK89595.1"/>
    </source>
</evidence>
<proteinExistence type="predicted"/>
<feature type="domain" description="Glycosyltransferase subfamily 4-like N-terminal" evidence="2">
    <location>
        <begin position="13"/>
        <end position="134"/>
    </location>
</feature>
<dbReference type="PANTHER" id="PTHR12526">
    <property type="entry name" value="GLYCOSYLTRANSFERASE"/>
    <property type="match status" value="1"/>
</dbReference>
<evidence type="ECO:0008006" key="4">
    <source>
        <dbReference type="Google" id="ProtNLM"/>
    </source>
</evidence>
<organism evidence="3">
    <name type="scientific">marine sediment metagenome</name>
    <dbReference type="NCBI Taxonomy" id="412755"/>
    <lineage>
        <taxon>unclassified sequences</taxon>
        <taxon>metagenomes</taxon>
        <taxon>ecological metagenomes</taxon>
    </lineage>
</organism>
<dbReference type="InterPro" id="IPR001296">
    <property type="entry name" value="Glyco_trans_1"/>
</dbReference>
<reference evidence="3" key="1">
    <citation type="journal article" date="2015" name="Nature">
        <title>Complex archaea that bridge the gap between prokaryotes and eukaryotes.</title>
        <authorList>
            <person name="Spang A."/>
            <person name="Saw J.H."/>
            <person name="Jorgensen S.L."/>
            <person name="Zaremba-Niedzwiedzka K."/>
            <person name="Martijn J."/>
            <person name="Lind A.E."/>
            <person name="van Eijk R."/>
            <person name="Schleper C."/>
            <person name="Guy L."/>
            <person name="Ettema T.J."/>
        </authorList>
    </citation>
    <scope>NUCLEOTIDE SEQUENCE</scope>
</reference>
<evidence type="ECO:0000259" key="2">
    <source>
        <dbReference type="Pfam" id="PF13439"/>
    </source>
</evidence>
<protein>
    <recommendedName>
        <fullName evidence="4">Glycosyltransferase subfamily 4-like N-terminal domain-containing protein</fullName>
    </recommendedName>
</protein>
<dbReference type="InterPro" id="IPR028098">
    <property type="entry name" value="Glyco_trans_4-like_N"/>
</dbReference>
<dbReference type="Pfam" id="PF00534">
    <property type="entry name" value="Glycos_transf_1"/>
    <property type="match status" value="1"/>
</dbReference>
<accession>A0A0F8ZUE0</accession>
<feature type="domain" description="Glycosyl transferase family 1" evidence="1">
    <location>
        <begin position="197"/>
        <end position="296"/>
    </location>
</feature>
<evidence type="ECO:0000259" key="1">
    <source>
        <dbReference type="Pfam" id="PF00534"/>
    </source>
</evidence>
<dbReference type="SUPFAM" id="SSF53756">
    <property type="entry name" value="UDP-Glycosyltransferase/glycogen phosphorylase"/>
    <property type="match status" value="1"/>
</dbReference>
<name>A0A0F8ZUE0_9ZZZZ</name>
<dbReference type="EMBL" id="LAZR01049456">
    <property type="protein sequence ID" value="KKK89595.1"/>
    <property type="molecule type" value="Genomic_DNA"/>
</dbReference>
<dbReference type="AlphaFoldDB" id="A0A0F8ZUE0"/>
<gene>
    <name evidence="3" type="ORF">LCGC14_2731510</name>
</gene>
<comment type="caution">
    <text evidence="3">The sequence shown here is derived from an EMBL/GenBank/DDBJ whole genome shotgun (WGS) entry which is preliminary data.</text>
</comment>
<dbReference type="Pfam" id="PF13439">
    <property type="entry name" value="Glyco_transf_4"/>
    <property type="match status" value="1"/>
</dbReference>